<feature type="transmembrane region" description="Helical" evidence="1">
    <location>
        <begin position="87"/>
        <end position="106"/>
    </location>
</feature>
<keyword evidence="2" id="KW-0614">Plasmid</keyword>
<keyword evidence="1" id="KW-1133">Transmembrane helix</keyword>
<evidence type="ECO:0000313" key="2">
    <source>
        <dbReference type="EMBL" id="VEU64720.1"/>
    </source>
</evidence>
<keyword evidence="1" id="KW-0472">Membrane</keyword>
<evidence type="ECO:0000313" key="3">
    <source>
        <dbReference type="Proteomes" id="UP000289506"/>
    </source>
</evidence>
<evidence type="ECO:0000256" key="1">
    <source>
        <dbReference type="SAM" id="Phobius"/>
    </source>
</evidence>
<dbReference type="AlphaFoldDB" id="A0A449AIA8"/>
<sequence>MSNILNFIKQISVKFYIKIKQICKVLETKIKVLLSKISVSSKKAHQNISASIKKIHNKFNDSKTKAQLVNIREKINTKLQHKHSKKIIVSSLLLFSASALVIISVFSTRAAFIQNNKANIVNII</sequence>
<proteinExistence type="predicted"/>
<protein>
    <submittedName>
        <fullName evidence="2">Uncharacterized protein</fullName>
    </submittedName>
</protein>
<gene>
    <name evidence="2" type="primary">MCYN0385_2</name>
    <name evidence="2" type="ORF">NCTC10142_00478</name>
</gene>
<dbReference type="EMBL" id="LR214986">
    <property type="protein sequence ID" value="VEU64720.1"/>
    <property type="molecule type" value="Genomic_DNA"/>
</dbReference>
<reference evidence="2 3" key="1">
    <citation type="submission" date="2019-01" db="EMBL/GenBank/DDBJ databases">
        <authorList>
            <consortium name="Pathogen Informatics"/>
        </authorList>
    </citation>
    <scope>NUCLEOTIDE SEQUENCE [LARGE SCALE GENOMIC DNA]</scope>
    <source>
        <strain evidence="2 3">NCTC10142</strain>
        <plasmid evidence="3">13</plasmid>
    </source>
</reference>
<keyword evidence="1" id="KW-0812">Transmembrane</keyword>
<accession>A0A449AIA8</accession>
<geneLocation type="plasmid" evidence="2 3">
    <name>13</name>
</geneLocation>
<dbReference type="Proteomes" id="UP000289506">
    <property type="component" value="Plasmid 13"/>
</dbReference>
<organism evidence="2 3">
    <name type="scientific">Mycoplasmopsis cynos</name>
    <dbReference type="NCBI Taxonomy" id="171284"/>
    <lineage>
        <taxon>Bacteria</taxon>
        <taxon>Bacillati</taxon>
        <taxon>Mycoplasmatota</taxon>
        <taxon>Mycoplasmoidales</taxon>
        <taxon>Metamycoplasmataceae</taxon>
        <taxon>Mycoplasmopsis</taxon>
    </lineage>
</organism>
<name>A0A449AIA8_9BACT</name>
<dbReference type="RefSeq" id="WP_129720605.1">
    <property type="nucleotide sequence ID" value="NZ_LR214986.1"/>
</dbReference>